<reference evidence="2" key="1">
    <citation type="journal article" date="2023" name="G3 (Bethesda)">
        <title>Whole genome assembly and annotation of the endangered Caribbean coral Acropora cervicornis.</title>
        <authorList>
            <person name="Selwyn J.D."/>
            <person name="Vollmer S.V."/>
        </authorList>
    </citation>
    <scope>NUCLEOTIDE SEQUENCE</scope>
    <source>
        <strain evidence="2">K2</strain>
    </source>
</reference>
<protein>
    <submittedName>
        <fullName evidence="2">Meiosis 1 arrest protein</fullName>
    </submittedName>
</protein>
<dbReference type="InterPro" id="IPR033587">
    <property type="entry name" value="M1AP"/>
</dbReference>
<proteinExistence type="predicted"/>
<evidence type="ECO:0000313" key="3">
    <source>
        <dbReference type="Proteomes" id="UP001249851"/>
    </source>
</evidence>
<comment type="caution">
    <text evidence="2">The sequence shown here is derived from an EMBL/GenBank/DDBJ whole genome shotgun (WGS) entry which is preliminary data.</text>
</comment>
<dbReference type="GO" id="GO:0007127">
    <property type="term" value="P:meiosis I"/>
    <property type="evidence" value="ECO:0007669"/>
    <property type="project" value="InterPro"/>
</dbReference>
<dbReference type="GO" id="GO:0007283">
    <property type="term" value="P:spermatogenesis"/>
    <property type="evidence" value="ECO:0007669"/>
    <property type="project" value="InterPro"/>
</dbReference>
<dbReference type="PANTHER" id="PTHR28642:SF1">
    <property type="entry name" value="MEIOSIS 1 ARREST PROTEIN"/>
    <property type="match status" value="1"/>
</dbReference>
<keyword evidence="3" id="KW-1185">Reference proteome</keyword>
<sequence>MEKNARKQPNRAAFTRQPARVLLVDYSPPFDADTCEFLHEALVNFFSLVTHLSGPCRTPFFGLFALKSFPENLFPLQHVRGNFSRLYVAFEELKYQVTKGNTTSFTSKDVTIEGLREAVSQFKRQSQSVKQMSTSSCQLEIIFLTCRKASALTKHIETFSKGLDLENLKKIQVVNIQSLDAELNIQEEDSSSYESSPATDDECLTGCGLVDVISLEKDVLSFENFFKTWLIDGSTDQEHLRLTLPSAFTQETDSGSDQLSQEMVNTGLILKCDLHECMLDPFHLQYPSHFKVCPETAYVTTKGVAATKSNVLAYPVYNLTAVKLVKSDAVCESLPYIVRPTFCWKMDWEDLESNQEHFYALCSVLKKRELFLLAKSTSDVATTHVSQQASFPHGHFLLLPSDNNGLLLKSIAVSELMLPSEEESPVEGPSDSALSVVASCLDQLEFSCTFNPLLVQSNLYKCLISQSLKNNPASKPQKRRFQAPQKTQPIKDVPGSGLVRTNQQAKGAAPRAQVRPVVFANSSQESSGSQVSQMSPFKTAASVFSSSKRFRQNSAANLYRTSATSFPDNL</sequence>
<dbReference type="GO" id="GO:0051308">
    <property type="term" value="P:male meiosis chromosome separation"/>
    <property type="evidence" value="ECO:0007669"/>
    <property type="project" value="TreeGrafter"/>
</dbReference>
<name>A0AAD9QMZ7_ACRCE</name>
<dbReference type="PANTHER" id="PTHR28642">
    <property type="entry name" value="MEIOSIS 1 ARREST PROTEIN"/>
    <property type="match status" value="1"/>
</dbReference>
<dbReference type="EMBL" id="JARQWQ010000024">
    <property type="protein sequence ID" value="KAK2563935.1"/>
    <property type="molecule type" value="Genomic_DNA"/>
</dbReference>
<accession>A0AAD9QMZ7</accession>
<evidence type="ECO:0000256" key="1">
    <source>
        <dbReference type="SAM" id="MobiDB-lite"/>
    </source>
</evidence>
<reference evidence="2" key="2">
    <citation type="journal article" date="2023" name="Science">
        <title>Genomic signatures of disease resistance in endangered staghorn corals.</title>
        <authorList>
            <person name="Vollmer S.V."/>
            <person name="Selwyn J.D."/>
            <person name="Despard B.A."/>
            <person name="Roesel C.L."/>
        </authorList>
    </citation>
    <scope>NUCLEOTIDE SEQUENCE</scope>
    <source>
        <strain evidence="2">K2</strain>
    </source>
</reference>
<feature type="region of interest" description="Disordered" evidence="1">
    <location>
        <begin position="470"/>
        <end position="513"/>
    </location>
</feature>
<evidence type="ECO:0000313" key="2">
    <source>
        <dbReference type="EMBL" id="KAK2563935.1"/>
    </source>
</evidence>
<gene>
    <name evidence="2" type="ORF">P5673_012951</name>
</gene>
<organism evidence="2 3">
    <name type="scientific">Acropora cervicornis</name>
    <name type="common">Staghorn coral</name>
    <dbReference type="NCBI Taxonomy" id="6130"/>
    <lineage>
        <taxon>Eukaryota</taxon>
        <taxon>Metazoa</taxon>
        <taxon>Cnidaria</taxon>
        <taxon>Anthozoa</taxon>
        <taxon>Hexacorallia</taxon>
        <taxon>Scleractinia</taxon>
        <taxon>Astrocoeniina</taxon>
        <taxon>Acroporidae</taxon>
        <taxon>Acropora</taxon>
    </lineage>
</organism>
<dbReference type="AlphaFoldDB" id="A0AAD9QMZ7"/>
<dbReference type="Proteomes" id="UP001249851">
    <property type="component" value="Unassembled WGS sequence"/>
</dbReference>